<dbReference type="SMART" id="SM01401">
    <property type="entry name" value="Sds3"/>
    <property type="match status" value="1"/>
</dbReference>
<evidence type="ECO:0000256" key="2">
    <source>
        <dbReference type="ARBA" id="ARBA00022491"/>
    </source>
</evidence>
<dbReference type="EMBL" id="JAULSY010000001">
    <property type="protein sequence ID" value="KAK0674610.1"/>
    <property type="molecule type" value="Genomic_DNA"/>
</dbReference>
<keyword evidence="8" id="KW-1185">Reference proteome</keyword>
<evidence type="ECO:0000256" key="6">
    <source>
        <dbReference type="SAM" id="MobiDB-lite"/>
    </source>
</evidence>
<keyword evidence="5" id="KW-0539">Nucleus</keyword>
<proteinExistence type="predicted"/>
<keyword evidence="4" id="KW-0804">Transcription</keyword>
<evidence type="ECO:0000313" key="8">
    <source>
        <dbReference type="Proteomes" id="UP001174997"/>
    </source>
</evidence>
<feature type="region of interest" description="Disordered" evidence="6">
    <location>
        <begin position="474"/>
        <end position="551"/>
    </location>
</feature>
<keyword evidence="3" id="KW-0805">Transcription regulation</keyword>
<feature type="compositionally biased region" description="Polar residues" evidence="6">
    <location>
        <begin position="1"/>
        <end position="21"/>
    </location>
</feature>
<evidence type="ECO:0000256" key="1">
    <source>
        <dbReference type="ARBA" id="ARBA00004123"/>
    </source>
</evidence>
<feature type="region of interest" description="Disordered" evidence="6">
    <location>
        <begin position="308"/>
        <end position="359"/>
    </location>
</feature>
<reference evidence="7" key="1">
    <citation type="submission" date="2023-06" db="EMBL/GenBank/DDBJ databases">
        <title>Genome-scale phylogeny and comparative genomics of the fungal order Sordariales.</title>
        <authorList>
            <consortium name="Lawrence Berkeley National Laboratory"/>
            <person name="Hensen N."/>
            <person name="Bonometti L."/>
            <person name="Westerberg I."/>
            <person name="Brannstrom I.O."/>
            <person name="Guillou S."/>
            <person name="Cros-Aarteil S."/>
            <person name="Calhoun S."/>
            <person name="Haridas S."/>
            <person name="Kuo A."/>
            <person name="Mondo S."/>
            <person name="Pangilinan J."/>
            <person name="Riley R."/>
            <person name="Labutti K."/>
            <person name="Andreopoulos B."/>
            <person name="Lipzen A."/>
            <person name="Chen C."/>
            <person name="Yanf M."/>
            <person name="Daum C."/>
            <person name="Ng V."/>
            <person name="Clum A."/>
            <person name="Steindorff A."/>
            <person name="Ohm R."/>
            <person name="Martin F."/>
            <person name="Silar P."/>
            <person name="Natvig D."/>
            <person name="Lalanne C."/>
            <person name="Gautier V."/>
            <person name="Ament-Velasquez S.L."/>
            <person name="Kruys A."/>
            <person name="Hutchinson M.I."/>
            <person name="Powell A.J."/>
            <person name="Barry K."/>
            <person name="Miller A.N."/>
            <person name="Grigoriev I.V."/>
            <person name="Debuchy R."/>
            <person name="Gladieux P."/>
            <person name="Thoren M.H."/>
            <person name="Johannesson H."/>
        </authorList>
    </citation>
    <scope>NUCLEOTIDE SEQUENCE</scope>
    <source>
        <strain evidence="7">CBS 307.81</strain>
    </source>
</reference>
<dbReference type="Proteomes" id="UP001174997">
    <property type="component" value="Unassembled WGS sequence"/>
</dbReference>
<comment type="caution">
    <text evidence="7">The sequence shown here is derived from an EMBL/GenBank/DDBJ whole genome shotgun (WGS) entry which is preliminary data.</text>
</comment>
<feature type="compositionally biased region" description="Basic residues" evidence="6">
    <location>
        <begin position="540"/>
        <end position="551"/>
    </location>
</feature>
<accession>A0AA39ZNT8</accession>
<evidence type="ECO:0000256" key="5">
    <source>
        <dbReference type="ARBA" id="ARBA00023242"/>
    </source>
</evidence>
<dbReference type="InterPro" id="IPR013907">
    <property type="entry name" value="Sds3"/>
</dbReference>
<gene>
    <name evidence="7" type="ORF">QBC41DRAFT_309129</name>
</gene>
<feature type="region of interest" description="Disordered" evidence="6">
    <location>
        <begin position="198"/>
        <end position="258"/>
    </location>
</feature>
<dbReference type="PANTHER" id="PTHR21964">
    <property type="entry name" value="BREAST CANCER METASTASIS-SUPPRESSOR 1"/>
    <property type="match status" value="1"/>
</dbReference>
<dbReference type="Pfam" id="PF08598">
    <property type="entry name" value="Sds3"/>
    <property type="match status" value="1"/>
</dbReference>
<name>A0AA39ZNT8_9PEZI</name>
<organism evidence="7 8">
    <name type="scientific">Cercophora samala</name>
    <dbReference type="NCBI Taxonomy" id="330535"/>
    <lineage>
        <taxon>Eukaryota</taxon>
        <taxon>Fungi</taxon>
        <taxon>Dikarya</taxon>
        <taxon>Ascomycota</taxon>
        <taxon>Pezizomycotina</taxon>
        <taxon>Sordariomycetes</taxon>
        <taxon>Sordariomycetidae</taxon>
        <taxon>Sordariales</taxon>
        <taxon>Lasiosphaeriaceae</taxon>
        <taxon>Cercophora</taxon>
    </lineage>
</organism>
<evidence type="ECO:0000313" key="7">
    <source>
        <dbReference type="EMBL" id="KAK0674610.1"/>
    </source>
</evidence>
<evidence type="ECO:0000256" key="4">
    <source>
        <dbReference type="ARBA" id="ARBA00023163"/>
    </source>
</evidence>
<feature type="region of interest" description="Disordered" evidence="6">
    <location>
        <begin position="1"/>
        <end position="28"/>
    </location>
</feature>
<evidence type="ECO:0000256" key="3">
    <source>
        <dbReference type="ARBA" id="ARBA00023015"/>
    </source>
</evidence>
<protein>
    <submittedName>
        <fullName evidence="7">Sds3-like-domain-containing protein</fullName>
    </submittedName>
</protein>
<dbReference type="AlphaFoldDB" id="A0AA39ZNT8"/>
<dbReference type="GO" id="GO:0005654">
    <property type="term" value="C:nucleoplasm"/>
    <property type="evidence" value="ECO:0007669"/>
    <property type="project" value="UniProtKB-ARBA"/>
</dbReference>
<dbReference type="GO" id="GO:0010468">
    <property type="term" value="P:regulation of gene expression"/>
    <property type="evidence" value="ECO:0007669"/>
    <property type="project" value="UniProtKB-ARBA"/>
</dbReference>
<keyword evidence="2" id="KW-0678">Repressor</keyword>
<feature type="compositionally biased region" description="Polar residues" evidence="6">
    <location>
        <begin position="347"/>
        <end position="359"/>
    </location>
</feature>
<comment type="subcellular location">
    <subcellularLocation>
        <location evidence="1">Nucleus</location>
    </subcellularLocation>
</comment>
<sequence length="551" mass="61244">MATADNSSAVAPVATSAQATQSKRDKRRQLISDRLAQLDDRLARERDQTFREQLHKIQMDTNLVMRIDPYADRPFDNLEEEYQQILHQLNADASTAPQSYLGAAGPRFTDWMNKVQDLMEERDYALAKHKFDYDKKVSEYMNTHAFKVETANREYRALSQTLRDRLINAITTKKFRLNKEKEALEISDSSALLLHPNQFSITNPASPGGTHAKRATRLRRGEVDEISLDNKKRKRNNNNDDDGSPAPQRRALDNANTTPLWQTDRLAVRKATGPIYSIDKLFTDKELSMTYNTAAFAAHKYLLTHKPKFDEHGRPIQSPDGSDSGNGEHDDDGDSVPSAPPMERNISHATRSGLRGSNNPNFVDDKLMGMELLANFDFPGNFDRMLAADPKLPATFPSTYIKGHSRLEYNTTNSLANDDVNGDMMVMQALKQYEQANGPGSSFAVENGSRKLLEAASFPARDHRFVAYLQGERPSENEVRKRLGLPVLPDTVEPVLSNERSSTPRPGHGGTPGQSPAKGFGGVPMSRQSSANGVPMSRSSSRKGGRGGRGG</sequence>